<dbReference type="Proteomes" id="UP000582643">
    <property type="component" value="Unassembled WGS sequence"/>
</dbReference>
<sequence length="95" mass="9782">MSLFGLHRRLRGALVGHFAVVETASPPAASRIAATCLLEDRIGSHVVNAWTRDESALRTPLPPLFATNGEGRPADEGRAPTPPGDDGADGAPGSG</sequence>
<keyword evidence="3" id="KW-1185">Reference proteome</keyword>
<evidence type="ECO:0000256" key="1">
    <source>
        <dbReference type="SAM" id="MobiDB-lite"/>
    </source>
</evidence>
<dbReference type="EMBL" id="JACHJY010000014">
    <property type="protein sequence ID" value="MBB4986802.1"/>
    <property type="molecule type" value="Genomic_DNA"/>
</dbReference>
<accession>A0A7W7U9P6</accession>
<name>A0A7W7U9P6_9ACTN</name>
<reference evidence="2 3" key="1">
    <citation type="submission" date="2020-08" db="EMBL/GenBank/DDBJ databases">
        <title>Genomic Encyclopedia of Type Strains, Phase III (KMG-III): the genomes of soil and plant-associated and newly described type strains.</title>
        <authorList>
            <person name="Whitman W."/>
        </authorList>
    </citation>
    <scope>NUCLEOTIDE SEQUENCE [LARGE SCALE GENOMIC DNA]</scope>
    <source>
        <strain evidence="2 3">SFB5A</strain>
    </source>
</reference>
<feature type="region of interest" description="Disordered" evidence="1">
    <location>
        <begin position="60"/>
        <end position="95"/>
    </location>
</feature>
<evidence type="ECO:0000313" key="3">
    <source>
        <dbReference type="Proteomes" id="UP000582643"/>
    </source>
</evidence>
<proteinExistence type="predicted"/>
<comment type="caution">
    <text evidence="2">The sequence shown here is derived from an EMBL/GenBank/DDBJ whole genome shotgun (WGS) entry which is preliminary data.</text>
</comment>
<gene>
    <name evidence="2" type="ORF">GGE06_007773</name>
</gene>
<evidence type="ECO:0000313" key="2">
    <source>
        <dbReference type="EMBL" id="MBB4986802.1"/>
    </source>
</evidence>
<dbReference type="AlphaFoldDB" id="A0A7W7U9P6"/>
<organism evidence="2 3">
    <name type="scientific">Streptomyces nymphaeiformis</name>
    <dbReference type="NCBI Taxonomy" id="2663842"/>
    <lineage>
        <taxon>Bacteria</taxon>
        <taxon>Bacillati</taxon>
        <taxon>Actinomycetota</taxon>
        <taxon>Actinomycetes</taxon>
        <taxon>Kitasatosporales</taxon>
        <taxon>Streptomycetaceae</taxon>
        <taxon>Streptomyces</taxon>
    </lineage>
</organism>
<protein>
    <submittedName>
        <fullName evidence="2">Uncharacterized protein</fullName>
    </submittedName>
</protein>